<dbReference type="EMBL" id="SNRW01001358">
    <property type="protein sequence ID" value="KAA6396711.1"/>
    <property type="molecule type" value="Genomic_DNA"/>
</dbReference>
<accession>A0A5J4WP60</accession>
<evidence type="ECO:0000313" key="3">
    <source>
        <dbReference type="Proteomes" id="UP000324800"/>
    </source>
</evidence>
<evidence type="ECO:0000313" key="2">
    <source>
        <dbReference type="EMBL" id="KAA6396711.1"/>
    </source>
</evidence>
<feature type="region of interest" description="Disordered" evidence="1">
    <location>
        <begin position="130"/>
        <end position="179"/>
    </location>
</feature>
<organism evidence="2 3">
    <name type="scientific">Streblomastix strix</name>
    <dbReference type="NCBI Taxonomy" id="222440"/>
    <lineage>
        <taxon>Eukaryota</taxon>
        <taxon>Metamonada</taxon>
        <taxon>Preaxostyla</taxon>
        <taxon>Oxymonadida</taxon>
        <taxon>Streblomastigidae</taxon>
        <taxon>Streblomastix</taxon>
    </lineage>
</organism>
<evidence type="ECO:0000256" key="1">
    <source>
        <dbReference type="SAM" id="MobiDB-lite"/>
    </source>
</evidence>
<reference evidence="2 3" key="1">
    <citation type="submission" date="2019-03" db="EMBL/GenBank/DDBJ databases">
        <title>Single cell metagenomics reveals metabolic interactions within the superorganism composed of flagellate Streblomastix strix and complex community of Bacteroidetes bacteria on its surface.</title>
        <authorList>
            <person name="Treitli S.C."/>
            <person name="Kolisko M."/>
            <person name="Husnik F."/>
            <person name="Keeling P."/>
            <person name="Hampl V."/>
        </authorList>
    </citation>
    <scope>NUCLEOTIDE SEQUENCE [LARGE SCALE GENOMIC DNA]</scope>
    <source>
        <strain evidence="2">ST1C</strain>
    </source>
</reference>
<gene>
    <name evidence="2" type="ORF">EZS28_007764</name>
</gene>
<protein>
    <submittedName>
        <fullName evidence="2">Uncharacterized protein</fullName>
    </submittedName>
</protein>
<dbReference type="Proteomes" id="UP000324800">
    <property type="component" value="Unassembled WGS sequence"/>
</dbReference>
<sequence length="179" mass="20841">MTQGEEAILEGILQRYFLIGGKLIRYISIRLDKLIYTLGNNGTTLNSIRYTSSTELPEDGFDERTINVFTHHTPDSKMNQEYQIFVVNREQESVASTLINNHEEKLVTLIISKKWAEQEYPKEMYYRNLLEPPNDHKSVKRKKLKIQKDDQDVEPLKDAKDSSMKKDSDRTTTAEAQKQ</sequence>
<feature type="compositionally biased region" description="Basic and acidic residues" evidence="1">
    <location>
        <begin position="146"/>
        <end position="179"/>
    </location>
</feature>
<proteinExistence type="predicted"/>
<comment type="caution">
    <text evidence="2">The sequence shown here is derived from an EMBL/GenBank/DDBJ whole genome shotgun (WGS) entry which is preliminary data.</text>
</comment>
<name>A0A5J4WP60_9EUKA</name>
<dbReference type="AlphaFoldDB" id="A0A5J4WP60"/>